<dbReference type="Pfam" id="PF13426">
    <property type="entry name" value="PAS_9"/>
    <property type="match status" value="1"/>
</dbReference>
<dbReference type="SMART" id="SM00086">
    <property type="entry name" value="PAC"/>
    <property type="match status" value="1"/>
</dbReference>
<dbReference type="Gene3D" id="3.30.450.20">
    <property type="entry name" value="PAS domain"/>
    <property type="match status" value="2"/>
</dbReference>
<feature type="domain" description="GGDEF" evidence="3">
    <location>
        <begin position="325"/>
        <end position="456"/>
    </location>
</feature>
<evidence type="ECO:0000313" key="4">
    <source>
        <dbReference type="EMBL" id="HGV98005.1"/>
    </source>
</evidence>
<accession>A0A7C4THA6</accession>
<protein>
    <submittedName>
        <fullName evidence="4">Diguanylate cyclase</fullName>
    </submittedName>
</protein>
<dbReference type="InterPro" id="IPR000700">
    <property type="entry name" value="PAS-assoc_C"/>
</dbReference>
<dbReference type="InterPro" id="IPR043128">
    <property type="entry name" value="Rev_trsase/Diguanyl_cyclase"/>
</dbReference>
<dbReference type="SMART" id="SM00091">
    <property type="entry name" value="PAS"/>
    <property type="match status" value="2"/>
</dbReference>
<dbReference type="EMBL" id="DTGZ01000129">
    <property type="protein sequence ID" value="HGV98005.1"/>
    <property type="molecule type" value="Genomic_DNA"/>
</dbReference>
<dbReference type="NCBIfam" id="TIGR00254">
    <property type="entry name" value="GGDEF"/>
    <property type="match status" value="1"/>
</dbReference>
<dbReference type="Pfam" id="PF13188">
    <property type="entry name" value="PAS_8"/>
    <property type="match status" value="1"/>
</dbReference>
<dbReference type="SUPFAM" id="SSF55073">
    <property type="entry name" value="Nucleotide cyclase"/>
    <property type="match status" value="1"/>
</dbReference>
<dbReference type="PROSITE" id="PS50113">
    <property type="entry name" value="PAC"/>
    <property type="match status" value="2"/>
</dbReference>
<dbReference type="SMART" id="SM00267">
    <property type="entry name" value="GGDEF"/>
    <property type="match status" value="1"/>
</dbReference>
<dbReference type="NCBIfam" id="TIGR00229">
    <property type="entry name" value="sensory_box"/>
    <property type="match status" value="1"/>
</dbReference>
<reference evidence="4" key="1">
    <citation type="journal article" date="2020" name="mSystems">
        <title>Genome- and Community-Level Interaction Insights into Carbon Utilization and Element Cycling Functions of Hydrothermarchaeota in Hydrothermal Sediment.</title>
        <authorList>
            <person name="Zhou Z."/>
            <person name="Liu Y."/>
            <person name="Xu W."/>
            <person name="Pan J."/>
            <person name="Luo Z.H."/>
            <person name="Li M."/>
        </authorList>
    </citation>
    <scope>NUCLEOTIDE SEQUENCE [LARGE SCALE GENOMIC DNA]</scope>
    <source>
        <strain evidence="4">SpSt-774</strain>
    </source>
</reference>
<dbReference type="Pfam" id="PF00990">
    <property type="entry name" value="GGDEF"/>
    <property type="match status" value="1"/>
</dbReference>
<comment type="caution">
    <text evidence="4">The sequence shown here is derived from an EMBL/GenBank/DDBJ whole genome shotgun (WGS) entry which is preliminary data.</text>
</comment>
<evidence type="ECO:0000259" key="3">
    <source>
        <dbReference type="PROSITE" id="PS50887"/>
    </source>
</evidence>
<dbReference type="CDD" id="cd00130">
    <property type="entry name" value="PAS"/>
    <property type="match status" value="1"/>
</dbReference>
<dbReference type="PROSITE" id="PS50887">
    <property type="entry name" value="GGDEF"/>
    <property type="match status" value="1"/>
</dbReference>
<dbReference type="InterPro" id="IPR029787">
    <property type="entry name" value="Nucleotide_cyclase"/>
</dbReference>
<evidence type="ECO:0000259" key="2">
    <source>
        <dbReference type="PROSITE" id="PS50113"/>
    </source>
</evidence>
<gene>
    <name evidence="4" type="ORF">ENV60_06885</name>
</gene>
<feature type="domain" description="PAC" evidence="2">
    <location>
        <begin position="241"/>
        <end position="293"/>
    </location>
</feature>
<dbReference type="InterPro" id="IPR000160">
    <property type="entry name" value="GGDEF_dom"/>
</dbReference>
<keyword evidence="1" id="KW-0175">Coiled coil</keyword>
<feature type="coiled-coil region" evidence="1">
    <location>
        <begin position="3"/>
        <end position="30"/>
    </location>
</feature>
<evidence type="ECO:0000256" key="1">
    <source>
        <dbReference type="SAM" id="Coils"/>
    </source>
</evidence>
<dbReference type="Gene3D" id="3.30.70.270">
    <property type="match status" value="1"/>
</dbReference>
<dbReference type="InterPro" id="IPR001610">
    <property type="entry name" value="PAC"/>
</dbReference>
<dbReference type="InterPro" id="IPR000014">
    <property type="entry name" value="PAS"/>
</dbReference>
<sequence length="456" mass="53255">MVKKAKENDQTKLLQRIKNFKNQLENLKKALLYSQAINRAVFEHSPVGITIRRGTGELLAFNKTWKKIWNLTHRQIYENERICQGKNVRQRYPFLKEFSSRVQRVFDKGGEVFIPEIHIVNHETNFDKWISQYYYAIKNIRGRVEYVVTMTQDITAQKRNAQALAESEEKFRTIFNNINLGVYRSSCSIPGKFLHINPAFFKLFNYDSAKAMLKVPVEKIYKNPKDRIAFLREIIAKGEIKNKVIQLKRKDGLPFWASIYAKAHYDENGNIKWIDGIVEDITEQKRAEEKLRALSMIDELTGFYNRRGFFTLAEHQIQISNKAKKNMLLLFIDVDNLKKINDKYGHPLGDQALVKTAEILKKTFRESDIIARIGGDEFVVFTMAVPGTSGKKFGGRLEKNLEFFNEKAKLPFALSLSIGWSCYDPRNPQTLIQLLKDADRMMYLNKRFKKKNRLFV</sequence>
<proteinExistence type="predicted"/>
<dbReference type="CDD" id="cd01949">
    <property type="entry name" value="GGDEF"/>
    <property type="match status" value="1"/>
</dbReference>
<dbReference type="PANTHER" id="PTHR46663:SF2">
    <property type="entry name" value="GGDEF DOMAIN-CONTAINING PROTEIN"/>
    <property type="match status" value="1"/>
</dbReference>
<dbReference type="PANTHER" id="PTHR46663">
    <property type="entry name" value="DIGUANYLATE CYCLASE DGCT-RELATED"/>
    <property type="match status" value="1"/>
</dbReference>
<dbReference type="InterPro" id="IPR052163">
    <property type="entry name" value="DGC-Regulatory_Protein"/>
</dbReference>
<dbReference type="SUPFAM" id="SSF55785">
    <property type="entry name" value="PYP-like sensor domain (PAS domain)"/>
    <property type="match status" value="2"/>
</dbReference>
<organism evidence="4">
    <name type="scientific">candidate division WOR-3 bacterium</name>
    <dbReference type="NCBI Taxonomy" id="2052148"/>
    <lineage>
        <taxon>Bacteria</taxon>
        <taxon>Bacteria division WOR-3</taxon>
    </lineage>
</organism>
<dbReference type="InterPro" id="IPR035965">
    <property type="entry name" value="PAS-like_dom_sf"/>
</dbReference>
<dbReference type="AlphaFoldDB" id="A0A7C4THA6"/>
<feature type="domain" description="PAC" evidence="2">
    <location>
        <begin position="113"/>
        <end position="166"/>
    </location>
</feature>
<name>A0A7C4THA6_UNCW3</name>